<dbReference type="PRINTS" id="PR00710">
    <property type="entry name" value="NATPEPTIDES"/>
</dbReference>
<dbReference type="InterPro" id="IPR030480">
    <property type="entry name" value="Natr_peptide_CS"/>
</dbReference>
<evidence type="ECO:0000256" key="2">
    <source>
        <dbReference type="ARBA" id="ARBA00009041"/>
    </source>
</evidence>
<gene>
    <name evidence="10" type="primary">Anfc_0</name>
    <name evidence="10" type="ORF">GTO93_0012723</name>
</gene>
<reference evidence="10" key="1">
    <citation type="journal article" date="2021" name="Cell">
        <title>Tracing the genetic footprints of vertebrate landing in non-teleost ray-finned fishes.</title>
        <authorList>
            <person name="Bi X."/>
            <person name="Wang K."/>
            <person name="Yang L."/>
            <person name="Pan H."/>
            <person name="Jiang H."/>
            <person name="Wei Q."/>
            <person name="Fang M."/>
            <person name="Yu H."/>
            <person name="Zhu C."/>
            <person name="Cai Y."/>
            <person name="He Y."/>
            <person name="Gan X."/>
            <person name="Zeng H."/>
            <person name="Yu D."/>
            <person name="Zhu Y."/>
            <person name="Jiang H."/>
            <person name="Qiu Q."/>
            <person name="Yang H."/>
            <person name="Zhang Y.E."/>
            <person name="Wang W."/>
            <person name="Zhu M."/>
            <person name="He S."/>
            <person name="Zhang G."/>
        </authorList>
    </citation>
    <scope>NUCLEOTIDE SEQUENCE</scope>
    <source>
        <strain evidence="10">Pddl_001</strain>
    </source>
</reference>
<evidence type="ECO:0000256" key="1">
    <source>
        <dbReference type="ARBA" id="ARBA00004613"/>
    </source>
</evidence>
<keyword evidence="11" id="KW-1185">Reference proteome</keyword>
<dbReference type="PROSITE" id="PS00263">
    <property type="entry name" value="NATRIURETIC_PEPTIDE"/>
    <property type="match status" value="1"/>
</dbReference>
<keyword evidence="9" id="KW-0732">Signal</keyword>
<keyword evidence="7" id="KW-1015">Disulfide bond</keyword>
<organism evidence="10 11">
    <name type="scientific">Polyodon spathula</name>
    <name type="common">North American paddlefish</name>
    <name type="synonym">Squalus spathula</name>
    <dbReference type="NCBI Taxonomy" id="7913"/>
    <lineage>
        <taxon>Eukaryota</taxon>
        <taxon>Metazoa</taxon>
        <taxon>Chordata</taxon>
        <taxon>Craniata</taxon>
        <taxon>Vertebrata</taxon>
        <taxon>Euteleostomi</taxon>
        <taxon>Actinopterygii</taxon>
        <taxon>Chondrostei</taxon>
        <taxon>Acipenseriformes</taxon>
        <taxon>Polyodontidae</taxon>
        <taxon>Polyodon</taxon>
    </lineage>
</organism>
<comment type="subcellular location">
    <subcellularLocation>
        <location evidence="1 8">Secreted</location>
    </subcellularLocation>
</comment>
<accession>A0ABS2YF55</accession>
<feature type="signal peptide" evidence="9">
    <location>
        <begin position="1"/>
        <end position="21"/>
    </location>
</feature>
<protein>
    <submittedName>
        <fullName evidence="10">ANFC protein</fullName>
    </submittedName>
</protein>
<feature type="chain" id="PRO_5047368157" evidence="9">
    <location>
        <begin position="22"/>
        <end position="133"/>
    </location>
</feature>
<dbReference type="InterPro" id="IPR000663">
    <property type="entry name" value="Natr_peptide"/>
</dbReference>
<keyword evidence="3" id="KW-0964">Secreted</keyword>
<keyword evidence="6 8" id="KW-0838">Vasoactive</keyword>
<proteinExistence type="inferred from homology"/>
<evidence type="ECO:0000256" key="7">
    <source>
        <dbReference type="ARBA" id="ARBA00023157"/>
    </source>
</evidence>
<dbReference type="Proteomes" id="UP001166093">
    <property type="component" value="Unassembled WGS sequence"/>
</dbReference>
<dbReference type="InterPro" id="IPR002406">
    <property type="entry name" value="C_natriurtcpep"/>
</dbReference>
<comment type="similarity">
    <text evidence="2 8">Belongs to the natriuretic peptide family.</text>
</comment>
<evidence type="ECO:0000313" key="10">
    <source>
        <dbReference type="EMBL" id="MBN3285346.1"/>
    </source>
</evidence>
<keyword evidence="5" id="KW-0372">Hormone</keyword>
<evidence type="ECO:0000256" key="4">
    <source>
        <dbReference type="ARBA" id="ARBA00022685"/>
    </source>
</evidence>
<evidence type="ECO:0000313" key="11">
    <source>
        <dbReference type="Proteomes" id="UP001166093"/>
    </source>
</evidence>
<evidence type="ECO:0000256" key="9">
    <source>
        <dbReference type="SAM" id="SignalP"/>
    </source>
</evidence>
<dbReference type="PANTHER" id="PTHR12167:SF5">
    <property type="entry name" value="C-TYPE NATRIURETIC PEPTIDE 3-LIKE PRECURSOR"/>
    <property type="match status" value="1"/>
</dbReference>
<sequence length="133" mass="14938">MTRKVTIYCAVVLLLLCQVRAKPMSSLQTLMHILEEENINNNLYVGSDEMLLRELDEATAESESFNTGSELPWGLIARGLDSQSSKEIKMTRLLNDILTSLKRSTRRLKKRGSRSCFGVRLDRIGSMSGLGCQ</sequence>
<evidence type="ECO:0000256" key="3">
    <source>
        <dbReference type="ARBA" id="ARBA00022525"/>
    </source>
</evidence>
<evidence type="ECO:0000256" key="6">
    <source>
        <dbReference type="ARBA" id="ARBA00022858"/>
    </source>
</evidence>
<evidence type="ECO:0000256" key="8">
    <source>
        <dbReference type="RuleBase" id="RU003686"/>
    </source>
</evidence>
<feature type="non-terminal residue" evidence="10">
    <location>
        <position position="133"/>
    </location>
</feature>
<dbReference type="PANTHER" id="PTHR12167">
    <property type="entry name" value="C-TYPE NATRIURETIC PEPTIDE"/>
    <property type="match status" value="1"/>
</dbReference>
<dbReference type="EMBL" id="JAAWVQ010146284">
    <property type="protein sequence ID" value="MBN3285346.1"/>
    <property type="molecule type" value="Genomic_DNA"/>
</dbReference>
<name>A0ABS2YF55_POLSP</name>
<keyword evidence="4" id="KW-0165">Cleavage on pair of basic residues</keyword>
<dbReference type="PRINTS" id="PR00713">
    <property type="entry name" value="CNATPEPTIDE"/>
</dbReference>
<dbReference type="Pfam" id="PF00212">
    <property type="entry name" value="ANP"/>
    <property type="match status" value="1"/>
</dbReference>
<feature type="non-terminal residue" evidence="10">
    <location>
        <position position="1"/>
    </location>
</feature>
<evidence type="ECO:0000256" key="5">
    <source>
        <dbReference type="ARBA" id="ARBA00022702"/>
    </source>
</evidence>
<comment type="caution">
    <text evidence="10">The sequence shown here is derived from an EMBL/GenBank/DDBJ whole genome shotgun (WGS) entry which is preliminary data.</text>
</comment>
<dbReference type="SMART" id="SM00183">
    <property type="entry name" value="NAT_PEP"/>
    <property type="match status" value="1"/>
</dbReference>